<dbReference type="Gene3D" id="2.170.130.10">
    <property type="entry name" value="TonB-dependent receptor, plug domain"/>
    <property type="match status" value="1"/>
</dbReference>
<dbReference type="Proteomes" id="UP000190541">
    <property type="component" value="Unassembled WGS sequence"/>
</dbReference>
<dbReference type="InterPro" id="IPR023996">
    <property type="entry name" value="TonB-dep_OMP_SusC/RagA"/>
</dbReference>
<evidence type="ECO:0000259" key="9">
    <source>
        <dbReference type="SMART" id="SM00965"/>
    </source>
</evidence>
<protein>
    <submittedName>
        <fullName evidence="10">TonB-linked outer membrane protein, SusC/RagA family</fullName>
    </submittedName>
</protein>
<dbReference type="AlphaFoldDB" id="A0A1T5CUV2"/>
<evidence type="ECO:0000313" key="10">
    <source>
        <dbReference type="EMBL" id="SKB63157.1"/>
    </source>
</evidence>
<dbReference type="InterPro" id="IPR012910">
    <property type="entry name" value="Plug_dom"/>
</dbReference>
<dbReference type="Gene3D" id="2.60.40.1120">
    <property type="entry name" value="Carboxypeptidase-like, regulatory domain"/>
    <property type="match status" value="1"/>
</dbReference>
<dbReference type="OrthoDB" id="9768177at2"/>
<proteinExistence type="inferred from homology"/>
<dbReference type="NCBIfam" id="TIGR04057">
    <property type="entry name" value="SusC_RagA_signa"/>
    <property type="match status" value="1"/>
</dbReference>
<dbReference type="PROSITE" id="PS52016">
    <property type="entry name" value="TONB_DEPENDENT_REC_3"/>
    <property type="match status" value="1"/>
</dbReference>
<dbReference type="InterPro" id="IPR037066">
    <property type="entry name" value="Plug_dom_sf"/>
</dbReference>
<keyword evidence="2 7" id="KW-0813">Transport</keyword>
<dbReference type="SUPFAM" id="SSF49464">
    <property type="entry name" value="Carboxypeptidase regulatory domain-like"/>
    <property type="match status" value="1"/>
</dbReference>
<evidence type="ECO:0000256" key="7">
    <source>
        <dbReference type="PROSITE-ProRule" id="PRU01360"/>
    </source>
</evidence>
<evidence type="ECO:0000256" key="3">
    <source>
        <dbReference type="ARBA" id="ARBA00022452"/>
    </source>
</evidence>
<evidence type="ECO:0000256" key="8">
    <source>
        <dbReference type="SAM" id="Phobius"/>
    </source>
</evidence>
<comment type="subcellular location">
    <subcellularLocation>
        <location evidence="1 7">Cell outer membrane</location>
        <topology evidence="1 7">Multi-pass membrane protein</topology>
    </subcellularLocation>
</comment>
<keyword evidence="11" id="KW-1185">Reference proteome</keyword>
<keyword evidence="5 7" id="KW-0472">Membrane</keyword>
<dbReference type="Pfam" id="PF07715">
    <property type="entry name" value="Plug"/>
    <property type="match status" value="1"/>
</dbReference>
<feature type="domain" description="Secretin/TonB short N-terminal" evidence="9">
    <location>
        <begin position="71"/>
        <end position="122"/>
    </location>
</feature>
<dbReference type="Pfam" id="PF13715">
    <property type="entry name" value="CarbopepD_reg_2"/>
    <property type="match status" value="1"/>
</dbReference>
<dbReference type="InterPro" id="IPR023997">
    <property type="entry name" value="TonB-dep_OMP_SusC/RagA_CS"/>
</dbReference>
<dbReference type="InterPro" id="IPR036942">
    <property type="entry name" value="Beta-barrel_TonB_sf"/>
</dbReference>
<comment type="similarity">
    <text evidence="7">Belongs to the TonB-dependent receptor family.</text>
</comment>
<dbReference type="InterPro" id="IPR011662">
    <property type="entry name" value="Secretin/TonB_short_N"/>
</dbReference>
<dbReference type="SMART" id="SM00965">
    <property type="entry name" value="STN"/>
    <property type="match status" value="1"/>
</dbReference>
<dbReference type="NCBIfam" id="TIGR04056">
    <property type="entry name" value="OMP_RagA_SusC"/>
    <property type="match status" value="1"/>
</dbReference>
<gene>
    <name evidence="10" type="ORF">SAMN05660226_02366</name>
</gene>
<dbReference type="RefSeq" id="WP_079717056.1">
    <property type="nucleotide sequence ID" value="NZ_FUYS01000005.1"/>
</dbReference>
<dbReference type="SUPFAM" id="SSF56935">
    <property type="entry name" value="Porins"/>
    <property type="match status" value="1"/>
</dbReference>
<feature type="transmembrane region" description="Helical" evidence="8">
    <location>
        <begin position="21"/>
        <end position="39"/>
    </location>
</feature>
<dbReference type="Pfam" id="PF07660">
    <property type="entry name" value="STN"/>
    <property type="match status" value="1"/>
</dbReference>
<evidence type="ECO:0000256" key="6">
    <source>
        <dbReference type="ARBA" id="ARBA00023237"/>
    </source>
</evidence>
<dbReference type="STRING" id="623280.SAMN05660226_02366"/>
<reference evidence="10 11" key="1">
    <citation type="submission" date="2017-02" db="EMBL/GenBank/DDBJ databases">
        <authorList>
            <person name="Peterson S.W."/>
        </authorList>
    </citation>
    <scope>NUCLEOTIDE SEQUENCE [LARGE SCALE GENOMIC DNA]</scope>
    <source>
        <strain evidence="10 11">DSM 22899</strain>
    </source>
</reference>
<dbReference type="EMBL" id="FUYS01000005">
    <property type="protein sequence ID" value="SKB63157.1"/>
    <property type="molecule type" value="Genomic_DNA"/>
</dbReference>
<keyword evidence="8" id="KW-1133">Transmembrane helix</keyword>
<accession>A0A1T5CUV2</accession>
<evidence type="ECO:0000313" key="11">
    <source>
        <dbReference type="Proteomes" id="UP000190541"/>
    </source>
</evidence>
<evidence type="ECO:0000256" key="2">
    <source>
        <dbReference type="ARBA" id="ARBA00022448"/>
    </source>
</evidence>
<keyword evidence="6 7" id="KW-0998">Cell outer membrane</keyword>
<evidence type="ECO:0000256" key="1">
    <source>
        <dbReference type="ARBA" id="ARBA00004571"/>
    </source>
</evidence>
<keyword evidence="4 7" id="KW-0812">Transmembrane</keyword>
<organism evidence="10 11">
    <name type="scientific">Parapedobacter luteus</name>
    <dbReference type="NCBI Taxonomy" id="623280"/>
    <lineage>
        <taxon>Bacteria</taxon>
        <taxon>Pseudomonadati</taxon>
        <taxon>Bacteroidota</taxon>
        <taxon>Sphingobacteriia</taxon>
        <taxon>Sphingobacteriales</taxon>
        <taxon>Sphingobacteriaceae</taxon>
        <taxon>Parapedobacter</taxon>
    </lineage>
</organism>
<sequence>MKNNSYVTCIALQNPIIRLVIYMKLTITLITICSLVLSGKEVYAQKERVTLNVTATSISDILKAIEKQTPYLFFYNHKEISAEEKRTLSLRNEPLNQALAELFAGTQISYKVVDHHIVLSPLSQLNSLGKVLQSAVSGTVQADGVPLAGVNVAVKGTNISTVTDQNGRYQIESVQQGATLVFTYVGYIAQEVAVGATPVIDITLQEDVQLLDDVVVIGYGTAKKRDLTGAVSSIKAAELASQGPRNVEDLLRANAPGLNVGVGTDAKAEASLSIRGNGTLTASNSPLIVLDNVIYEGVLADINPNDIATIDILKDASAAAVYGSRSSNGVIVVTTKRGKQGKPLINLVSNTGFATSANQPDILDPAGFLKFRQDYNEGRFSDDYLAQYPQMFVNPDELVGLNQLDWYNYDQSTPVANVTHEQLVTKWLSRLNLTSPEIDNYFSNTITRWDDLVFQRALQQDYSLNISNASEYVSQYFSLGYTDREGVITGDRFKNIRARANVESKITSFLTTGVNAQFASRNEGFLKSDWEQMTMISPYGSNNLDDPNSAFQRRPTGLDPINPFYDNLYTHRIDRRQNVIATLFARVYLPFGIEYNLNFTPRYEWSEYYNHYSSKGDRWASIGGSASRQHTKTFSWQLDNILRWRREFADIHNVEVTLLANAEKGQYWSSIANAQGFSPNDLLGFHRLQAGSINTVSSNDTYKTGDALMGRLFYSLKGRYMLTASIRRDGYSAFGKRNPRAMFPALALGWTFTDEPFFPAVNWLNYGKLRYSWGENGNREIGQYAALAQMLSGLVPYIDQSGNVYTTSQIYVETMANYDLKWERSASHNIGLDFGLLNNRVSGSVEGYLATTHDLLVDRLLPDVTGYGKVTSNLGRLRNKGLEVSLTAGIIQREQLGWNATANFSLNRRTIKSLYGDMINVVDASGQVIGQRESNDEVNGWFIGQDPDRIWSYERAGVWQLGEEAEAAKYGLQPGDFKYIDQNGDGLLNNEDKVFQGYKTPRARLSFRNDLRHKGFSLSVMIYSNLNYYGEFQRAANSYSFPDRTSDYAFPRWTSTNPINDYARIGSKNVGTNWVNKSFVRLESVVLSYQFPAQLLLPYKIQGLQLSASLQNAAVFSPHWTFWDPENGSITPRNFNFGVNITL</sequence>
<evidence type="ECO:0000256" key="5">
    <source>
        <dbReference type="ARBA" id="ARBA00023136"/>
    </source>
</evidence>
<dbReference type="InterPro" id="IPR008969">
    <property type="entry name" value="CarboxyPept-like_regulatory"/>
</dbReference>
<keyword evidence="3 7" id="KW-1134">Transmembrane beta strand</keyword>
<name>A0A1T5CUV2_9SPHI</name>
<dbReference type="GO" id="GO:0009279">
    <property type="term" value="C:cell outer membrane"/>
    <property type="evidence" value="ECO:0007669"/>
    <property type="project" value="UniProtKB-SubCell"/>
</dbReference>
<evidence type="ECO:0000256" key="4">
    <source>
        <dbReference type="ARBA" id="ARBA00022692"/>
    </source>
</evidence>
<dbReference type="Gene3D" id="2.40.170.20">
    <property type="entry name" value="TonB-dependent receptor, beta-barrel domain"/>
    <property type="match status" value="1"/>
</dbReference>
<dbReference type="InterPro" id="IPR039426">
    <property type="entry name" value="TonB-dep_rcpt-like"/>
</dbReference>